<evidence type="ECO:0008006" key="5">
    <source>
        <dbReference type="Google" id="ProtNLM"/>
    </source>
</evidence>
<gene>
    <name evidence="3" type="ORF">DF168_00034</name>
</gene>
<dbReference type="Proteomes" id="UP000247465">
    <property type="component" value="Chromosome"/>
</dbReference>
<evidence type="ECO:0000256" key="2">
    <source>
        <dbReference type="SAM" id="MobiDB-lite"/>
    </source>
</evidence>
<dbReference type="KEGG" id="mtar:DF168_00034"/>
<organism evidence="3 4">
    <name type="scientific">Candidatus Moanibacter tarae</name>
    <dbReference type="NCBI Taxonomy" id="2200854"/>
    <lineage>
        <taxon>Bacteria</taxon>
        <taxon>Pseudomonadati</taxon>
        <taxon>Verrucomicrobiota</taxon>
        <taxon>Opitutia</taxon>
        <taxon>Puniceicoccales</taxon>
        <taxon>Puniceicoccales incertae sedis</taxon>
        <taxon>Candidatus Moanibacter</taxon>
    </lineage>
</organism>
<dbReference type="EMBL" id="CP029803">
    <property type="protein sequence ID" value="AWT58862.1"/>
    <property type="molecule type" value="Genomic_DNA"/>
</dbReference>
<dbReference type="Gene3D" id="2.60.120.620">
    <property type="entry name" value="q2cbj1_9rhob like domain"/>
    <property type="match status" value="1"/>
</dbReference>
<dbReference type="PANTHER" id="PTHR20883:SF48">
    <property type="entry name" value="ECTOINE DIOXYGENASE"/>
    <property type="match status" value="1"/>
</dbReference>
<dbReference type="PANTHER" id="PTHR20883">
    <property type="entry name" value="PHYTANOYL-COA DIOXYGENASE DOMAIN CONTAINING 1"/>
    <property type="match status" value="1"/>
</dbReference>
<dbReference type="GO" id="GO:0016706">
    <property type="term" value="F:2-oxoglutarate-dependent dioxygenase activity"/>
    <property type="evidence" value="ECO:0007669"/>
    <property type="project" value="UniProtKB-ARBA"/>
</dbReference>
<name>A0A2Z4ANB4_9BACT</name>
<evidence type="ECO:0000313" key="3">
    <source>
        <dbReference type="EMBL" id="AWT58862.1"/>
    </source>
</evidence>
<protein>
    <recommendedName>
        <fullName evidence="5">Ectoine dioxygenase</fullName>
    </recommendedName>
</protein>
<dbReference type="GO" id="GO:0005506">
    <property type="term" value="F:iron ion binding"/>
    <property type="evidence" value="ECO:0007669"/>
    <property type="project" value="UniProtKB-ARBA"/>
</dbReference>
<evidence type="ECO:0000256" key="1">
    <source>
        <dbReference type="ARBA" id="ARBA00001954"/>
    </source>
</evidence>
<dbReference type="SUPFAM" id="SSF51197">
    <property type="entry name" value="Clavaminate synthase-like"/>
    <property type="match status" value="1"/>
</dbReference>
<dbReference type="Pfam" id="PF05721">
    <property type="entry name" value="PhyH"/>
    <property type="match status" value="1"/>
</dbReference>
<dbReference type="AlphaFoldDB" id="A0A2Z4ANB4"/>
<dbReference type="InterPro" id="IPR008775">
    <property type="entry name" value="Phytyl_CoA_dOase-like"/>
</dbReference>
<evidence type="ECO:0000313" key="4">
    <source>
        <dbReference type="Proteomes" id="UP000247465"/>
    </source>
</evidence>
<feature type="region of interest" description="Disordered" evidence="2">
    <location>
        <begin position="93"/>
        <end position="113"/>
    </location>
</feature>
<proteinExistence type="predicted"/>
<sequence>MTNVEFEAYVKQLKEDGYTVLPGVLTEKECDAATIELERLAKDKERGGLECIFNKGRIFERIYQLPDLLQLIQHFLGADARLSTAHGRILEPGQGDGNLHADGEVSGHLRQESQAPIDKGRRIISHTMSVNTIFCISKFTKTNGATQVVPGSHRIESIGIPETAINKARIIEADRGSVIVFISTIWHGTSKNISSDNRYAVVAPWGRSWSKGSYDLCRIVKPDVLERAGDEGRIIFGLNSRAPYLEHWQWDREKGEPKPGFMTHEQN</sequence>
<accession>A0A2Z4ANB4</accession>
<reference evidence="3 4" key="1">
    <citation type="submission" date="2018-06" db="EMBL/GenBank/DDBJ databases">
        <title>Draft Genome Sequence of a Novel Marine Bacterium Related to the Verrucomicrobia.</title>
        <authorList>
            <person name="Vosseberg J."/>
            <person name="Martijn J."/>
            <person name="Ettema T.J.G."/>
        </authorList>
    </citation>
    <scope>NUCLEOTIDE SEQUENCE [LARGE SCALE GENOMIC DNA]</scope>
    <source>
        <strain evidence="3">TARA_B100001123</strain>
    </source>
</reference>
<feature type="compositionally biased region" description="Basic and acidic residues" evidence="2">
    <location>
        <begin position="99"/>
        <end position="111"/>
    </location>
</feature>
<comment type="cofactor">
    <cofactor evidence="1">
        <name>Fe(2+)</name>
        <dbReference type="ChEBI" id="CHEBI:29033"/>
    </cofactor>
</comment>